<dbReference type="SMART" id="SM00470">
    <property type="entry name" value="ParB"/>
    <property type="match status" value="1"/>
</dbReference>
<dbReference type="InterPro" id="IPR037972">
    <property type="entry name" value="RepB_N"/>
</dbReference>
<comment type="similarity">
    <text evidence="1">Belongs to the ParB family.</text>
</comment>
<dbReference type="SUPFAM" id="SSF110849">
    <property type="entry name" value="ParB/Sulfiredoxin"/>
    <property type="match status" value="1"/>
</dbReference>
<dbReference type="EMBL" id="JAGRQH010000009">
    <property type="protein sequence ID" value="MBR0560492.1"/>
    <property type="molecule type" value="Genomic_DNA"/>
</dbReference>
<evidence type="ECO:0000259" key="3">
    <source>
        <dbReference type="SMART" id="SM00470"/>
    </source>
</evidence>
<dbReference type="PANTHER" id="PTHR33375:SF1">
    <property type="entry name" value="CHROMOSOME-PARTITIONING PROTEIN PARB-RELATED"/>
    <property type="match status" value="1"/>
</dbReference>
<dbReference type="InterPro" id="IPR036086">
    <property type="entry name" value="ParB/Sulfiredoxin_sf"/>
</dbReference>
<dbReference type="Gene3D" id="3.90.1530.30">
    <property type="match status" value="1"/>
</dbReference>
<evidence type="ECO:0000313" key="4">
    <source>
        <dbReference type="EMBL" id="MBR0560492.1"/>
    </source>
</evidence>
<protein>
    <submittedName>
        <fullName evidence="4">Plasmid partitioning protein RepB</fullName>
    </submittedName>
</protein>
<dbReference type="Gene3D" id="1.10.10.2830">
    <property type="match status" value="1"/>
</dbReference>
<dbReference type="RefSeq" id="WP_211682939.1">
    <property type="nucleotide sequence ID" value="NZ_JAGRQH010000009.1"/>
</dbReference>
<organism evidence="4 5">
    <name type="scientific">Neokomagataea anthophila</name>
    <dbReference type="NCBI Taxonomy" id="2826925"/>
    <lineage>
        <taxon>Bacteria</taxon>
        <taxon>Pseudomonadati</taxon>
        <taxon>Pseudomonadota</taxon>
        <taxon>Alphaproteobacteria</taxon>
        <taxon>Acetobacterales</taxon>
        <taxon>Acetobacteraceae</taxon>
        <taxon>Neokomagataea</taxon>
    </lineage>
</organism>
<dbReference type="NCBIfam" id="TIGR00180">
    <property type="entry name" value="parB_part"/>
    <property type="match status" value="1"/>
</dbReference>
<dbReference type="InterPro" id="IPR011111">
    <property type="entry name" value="Plasmid_RepB"/>
</dbReference>
<dbReference type="InterPro" id="IPR017819">
    <property type="entry name" value="Plasmid_partition_RepB"/>
</dbReference>
<dbReference type="PANTHER" id="PTHR33375">
    <property type="entry name" value="CHROMOSOME-PARTITIONING PROTEIN PARB-RELATED"/>
    <property type="match status" value="1"/>
</dbReference>
<gene>
    <name evidence="4" type="primary">repB</name>
    <name evidence="4" type="ORF">KB213_10550</name>
</gene>
<proteinExistence type="inferred from homology"/>
<dbReference type="InterPro" id="IPR003115">
    <property type="entry name" value="ParB_N"/>
</dbReference>
<dbReference type="InterPro" id="IPR050336">
    <property type="entry name" value="Chromosome_partition/occlusion"/>
</dbReference>
<evidence type="ECO:0000313" key="5">
    <source>
        <dbReference type="Proteomes" id="UP000677812"/>
    </source>
</evidence>
<evidence type="ECO:0000256" key="2">
    <source>
        <dbReference type="SAM" id="MobiDB-lite"/>
    </source>
</evidence>
<dbReference type="CDD" id="cd16405">
    <property type="entry name" value="RepB_like_N"/>
    <property type="match status" value="1"/>
</dbReference>
<dbReference type="SUPFAM" id="SSF109709">
    <property type="entry name" value="KorB DNA-binding domain-like"/>
    <property type="match status" value="1"/>
</dbReference>
<feature type="compositionally biased region" description="Polar residues" evidence="2">
    <location>
        <begin position="11"/>
        <end position="35"/>
    </location>
</feature>
<evidence type="ECO:0000256" key="1">
    <source>
        <dbReference type="ARBA" id="ARBA00006295"/>
    </source>
</evidence>
<dbReference type="InterPro" id="IPR004437">
    <property type="entry name" value="ParB/RepB/Spo0J"/>
</dbReference>
<name>A0ABS5E9B4_9PROT</name>
<dbReference type="Pfam" id="PF07506">
    <property type="entry name" value="RepB"/>
    <property type="match status" value="1"/>
</dbReference>
<accession>A0ABS5E9B4</accession>
<dbReference type="NCBIfam" id="TIGR03454">
    <property type="entry name" value="partition_RepB"/>
    <property type="match status" value="1"/>
</dbReference>
<reference evidence="4 5" key="1">
    <citation type="submission" date="2021-04" db="EMBL/GenBank/DDBJ databases">
        <title>The complete genome sequence of Neokomagataea sp. TBRC 2177.</title>
        <authorList>
            <person name="Charoenyingcharoen P."/>
            <person name="Yukphan P."/>
        </authorList>
    </citation>
    <scope>NUCLEOTIDE SEQUENCE [LARGE SCALE GENOMIC DNA]</scope>
    <source>
        <strain evidence="4 5">TBRC 2177</strain>
    </source>
</reference>
<dbReference type="Proteomes" id="UP000677812">
    <property type="component" value="Unassembled WGS sequence"/>
</dbReference>
<dbReference type="Pfam" id="PF02195">
    <property type="entry name" value="ParB_N"/>
    <property type="match status" value="1"/>
</dbReference>
<feature type="domain" description="ParB-like N-terminal" evidence="3">
    <location>
        <begin position="70"/>
        <end position="161"/>
    </location>
</feature>
<feature type="region of interest" description="Disordered" evidence="2">
    <location>
        <begin position="1"/>
        <end position="35"/>
    </location>
</feature>
<comment type="caution">
    <text evidence="4">The sequence shown here is derived from an EMBL/GenBank/DDBJ whole genome shotgun (WGS) entry which is preliminary data.</text>
</comment>
<keyword evidence="5" id="KW-1185">Reference proteome</keyword>
<sequence length="350" mass="39323">MARKHSLGSLIATQSTSENNKQSTPPTSLSGSYRSSGALGSVAKSLGSLRQKADEAAELENLLKSGNTVIELSPDLIETSFISDRMRGGEEAYQQLKEAIKDTGQLSPILVRPHPSKNGMYQTAYGHRRLRACRELGLNIKATVRELSNHDLIIAQGQENSARADLSYIERATFAHRLLEQDYDRTTIMKALSIDKTTLSRMLTVSQNVPPILIEWLGPCPNIGRPRWQELAENIREMKNKSSWDLLVANNNQSKDEEKFNEILKHIYTENGKSHFEKKPKARESQKINTPSWKSTDQVFTISLEEKKHSTNLVFKAGNKSDFASFVMNAVPSLYDDFKAQLDKEDKAEN</sequence>